<name>A0A484HFQ3_9BACT</name>
<keyword evidence="1" id="KW-0472">Membrane</keyword>
<organism evidence="2">
    <name type="scientific">uncultured Desulfobacteraceae bacterium</name>
    <dbReference type="NCBI Taxonomy" id="218296"/>
    <lineage>
        <taxon>Bacteria</taxon>
        <taxon>Pseudomonadati</taxon>
        <taxon>Thermodesulfobacteriota</taxon>
        <taxon>Desulfobacteria</taxon>
        <taxon>Desulfobacterales</taxon>
        <taxon>Desulfobacteraceae</taxon>
        <taxon>environmental samples</taxon>
    </lineage>
</organism>
<gene>
    <name evidence="2" type="ORF">EPICR_150046</name>
</gene>
<sequence length="78" mass="8765">MSDKKPLFQTLWGAALLLAGLGVFYRTPQIMPKISEFETDSFELGFIRLCFYIMGVILVGGGIKKILANRKKILGRKD</sequence>
<protein>
    <submittedName>
        <fullName evidence="2">Uncharacterized protein</fullName>
    </submittedName>
</protein>
<keyword evidence="1" id="KW-1133">Transmembrane helix</keyword>
<reference evidence="2" key="1">
    <citation type="submission" date="2019-01" db="EMBL/GenBank/DDBJ databases">
        <authorList>
            <consortium name="Genoscope - CEA"/>
            <person name="William W."/>
        </authorList>
    </citation>
    <scope>NUCLEOTIDE SEQUENCE</scope>
    <source>
        <strain evidence="2">CR-1</strain>
    </source>
</reference>
<accession>A0A484HFQ3</accession>
<evidence type="ECO:0000256" key="1">
    <source>
        <dbReference type="SAM" id="Phobius"/>
    </source>
</evidence>
<dbReference type="EMBL" id="CAACVI010000007">
    <property type="protein sequence ID" value="VEN73329.1"/>
    <property type="molecule type" value="Genomic_DNA"/>
</dbReference>
<keyword evidence="1" id="KW-0812">Transmembrane</keyword>
<dbReference type="AlphaFoldDB" id="A0A484HFQ3"/>
<feature type="transmembrane region" description="Helical" evidence="1">
    <location>
        <begin position="46"/>
        <end position="67"/>
    </location>
</feature>
<evidence type="ECO:0000313" key="2">
    <source>
        <dbReference type="EMBL" id="VEN73329.1"/>
    </source>
</evidence>
<proteinExistence type="predicted"/>